<evidence type="ECO:0000256" key="4">
    <source>
        <dbReference type="SAM" id="MobiDB-lite"/>
    </source>
</evidence>
<gene>
    <name evidence="5" type="ORF">FGK64_19965</name>
</gene>
<dbReference type="RefSeq" id="WP_138865635.1">
    <property type="nucleotide sequence ID" value="NZ_VCPC01000005.1"/>
</dbReference>
<dbReference type="PANTHER" id="PTHR42877:SF4">
    <property type="entry name" value="FAD_NAD(P)-BINDING DOMAIN-CONTAINING PROTEIN-RELATED"/>
    <property type="match status" value="1"/>
</dbReference>
<keyword evidence="2" id="KW-0274">FAD</keyword>
<dbReference type="EMBL" id="VCPC01000005">
    <property type="protein sequence ID" value="TMV09364.1"/>
    <property type="molecule type" value="Genomic_DNA"/>
</dbReference>
<dbReference type="Gene3D" id="3.50.50.60">
    <property type="entry name" value="FAD/NAD(P)-binding domain"/>
    <property type="match status" value="2"/>
</dbReference>
<organism evidence="5 6">
    <name type="scientific">Arenibacterium halophilum</name>
    <dbReference type="NCBI Taxonomy" id="2583821"/>
    <lineage>
        <taxon>Bacteria</taxon>
        <taxon>Pseudomonadati</taxon>
        <taxon>Pseudomonadota</taxon>
        <taxon>Alphaproteobacteria</taxon>
        <taxon>Rhodobacterales</taxon>
        <taxon>Paracoccaceae</taxon>
        <taxon>Arenibacterium</taxon>
    </lineage>
</organism>
<dbReference type="Proteomes" id="UP001191082">
    <property type="component" value="Unassembled WGS sequence"/>
</dbReference>
<protein>
    <submittedName>
        <fullName evidence="5">NAD(P)/FAD-dependent oxidoreductase</fullName>
    </submittedName>
</protein>
<feature type="compositionally biased region" description="Polar residues" evidence="4">
    <location>
        <begin position="1"/>
        <end position="10"/>
    </location>
</feature>
<evidence type="ECO:0000256" key="1">
    <source>
        <dbReference type="ARBA" id="ARBA00022630"/>
    </source>
</evidence>
<keyword evidence="3" id="KW-0560">Oxidoreductase</keyword>
<dbReference type="InterPro" id="IPR036188">
    <property type="entry name" value="FAD/NAD-bd_sf"/>
</dbReference>
<dbReference type="SUPFAM" id="SSF51905">
    <property type="entry name" value="FAD/NAD(P)-binding domain"/>
    <property type="match status" value="2"/>
</dbReference>
<comment type="caution">
    <text evidence="5">The sequence shown here is derived from an EMBL/GenBank/DDBJ whole genome shotgun (WGS) entry which is preliminary data.</text>
</comment>
<dbReference type="InterPro" id="IPR051209">
    <property type="entry name" value="FAD-bind_Monooxygenase_sf"/>
</dbReference>
<reference evidence="5 6" key="1">
    <citation type="submission" date="2019-05" db="EMBL/GenBank/DDBJ databases">
        <title>Marivita sp. nov. isolated from sea sediment.</title>
        <authorList>
            <person name="Kim W."/>
        </authorList>
    </citation>
    <scope>NUCLEOTIDE SEQUENCE [LARGE SCALE GENOMIC DNA]</scope>
    <source>
        <strain evidence="5 6">CAU 1492</strain>
    </source>
</reference>
<dbReference type="InterPro" id="IPR020946">
    <property type="entry name" value="Flavin_mOase-like"/>
</dbReference>
<keyword evidence="1" id="KW-0285">Flavoprotein</keyword>
<feature type="region of interest" description="Disordered" evidence="4">
    <location>
        <begin position="1"/>
        <end position="24"/>
    </location>
</feature>
<accession>A0ABY2X254</accession>
<keyword evidence="6" id="KW-1185">Reference proteome</keyword>
<evidence type="ECO:0000256" key="3">
    <source>
        <dbReference type="ARBA" id="ARBA00023002"/>
    </source>
</evidence>
<evidence type="ECO:0000313" key="6">
    <source>
        <dbReference type="Proteomes" id="UP001191082"/>
    </source>
</evidence>
<sequence>MPQPSKSPAQRTDPAPRTPANQSDNIPMLDVLIIGAGLGGIGAAAKMLAGGRDNIAVIEAASDLGGVWRQHRYPNVACDTPIDLYAYSFFPGNKWSTNFAPGDEILSYLHELADRFGVSEKITFDTRIASADWNETEACWHLSSEDGQTWRCRTLIWSGGLFSQPSIPRIEGLDSFQGQSVHTSYWNDEIDLSGKTVALVGGGATSIQVVPHAAEQADKLLVFVRTPSYVMPRPDISFADVDRNSEAFAREQQARRKEWFDRFELIAKSRFPMNDAVIAEQEAVWRELFDEQVKDPEAREILAPKYRFGCKRPLFSTDYYPAIERDNVTLIGRGVSGLSRDGIVDVEGDEYPVDVVIWATGFEPANMMGNLTITGRDGRRLSEEWQEVPHAYFGTMVEGFPNFFMICGPNGGGASVTDMVESQTGFILDAIARAESGGDEIVEVDEDAYRSFNEDIQARADASVMVRGNCVSYYRVGGTGKVFTHWPDTIEAYRNRVRDEAIGGIRFRHPEPSKTAPA</sequence>
<dbReference type="PANTHER" id="PTHR42877">
    <property type="entry name" value="L-ORNITHINE N(5)-MONOOXYGENASE-RELATED"/>
    <property type="match status" value="1"/>
</dbReference>
<name>A0ABY2X254_9RHOB</name>
<dbReference type="Pfam" id="PF00743">
    <property type="entry name" value="FMO-like"/>
    <property type="match status" value="1"/>
</dbReference>
<proteinExistence type="predicted"/>
<evidence type="ECO:0000256" key="2">
    <source>
        <dbReference type="ARBA" id="ARBA00022827"/>
    </source>
</evidence>
<evidence type="ECO:0000313" key="5">
    <source>
        <dbReference type="EMBL" id="TMV09364.1"/>
    </source>
</evidence>